<dbReference type="Proteomes" id="UP000191672">
    <property type="component" value="Unassembled WGS sequence"/>
</dbReference>
<keyword evidence="3 6" id="KW-0812">Transmembrane</keyword>
<comment type="similarity">
    <text evidence="2 6">Belongs to the major facilitator superfamily. Proton-dependent oligopeptide transporter (POT/PTR) (TC 2.A.17) family.</text>
</comment>
<evidence type="ECO:0000256" key="6">
    <source>
        <dbReference type="RuleBase" id="RU003755"/>
    </source>
</evidence>
<evidence type="ECO:0008006" key="10">
    <source>
        <dbReference type="Google" id="ProtNLM"/>
    </source>
</evidence>
<keyword evidence="5 7" id="KW-0472">Membrane</keyword>
<comment type="subcellular location">
    <subcellularLocation>
        <location evidence="1 6">Membrane</location>
        <topology evidence="1 6">Multi-pass membrane protein</topology>
    </subcellularLocation>
</comment>
<dbReference type="GO" id="GO:0016020">
    <property type="term" value="C:membrane"/>
    <property type="evidence" value="ECO:0007669"/>
    <property type="project" value="UniProtKB-SubCell"/>
</dbReference>
<organism evidence="8 9">
    <name type="scientific">Penicillium antarcticum</name>
    <dbReference type="NCBI Taxonomy" id="416450"/>
    <lineage>
        <taxon>Eukaryota</taxon>
        <taxon>Fungi</taxon>
        <taxon>Dikarya</taxon>
        <taxon>Ascomycota</taxon>
        <taxon>Pezizomycotina</taxon>
        <taxon>Eurotiomycetes</taxon>
        <taxon>Eurotiomycetidae</taxon>
        <taxon>Eurotiales</taxon>
        <taxon>Aspergillaceae</taxon>
        <taxon>Penicillium</taxon>
    </lineage>
</organism>
<keyword evidence="4 7" id="KW-1133">Transmembrane helix</keyword>
<feature type="transmembrane region" description="Helical" evidence="7">
    <location>
        <begin position="324"/>
        <end position="342"/>
    </location>
</feature>
<reference evidence="9" key="1">
    <citation type="journal article" date="2017" name="Nat. Microbiol.">
        <title>Global analysis of biosynthetic gene clusters reveals vast potential of secondary metabolite production in Penicillium species.</title>
        <authorList>
            <person name="Nielsen J.C."/>
            <person name="Grijseels S."/>
            <person name="Prigent S."/>
            <person name="Ji B."/>
            <person name="Dainat J."/>
            <person name="Nielsen K.F."/>
            <person name="Frisvad J.C."/>
            <person name="Workman M."/>
            <person name="Nielsen J."/>
        </authorList>
    </citation>
    <scope>NUCLEOTIDE SEQUENCE [LARGE SCALE GENOMIC DNA]</scope>
    <source>
        <strain evidence="9">IBT 31811</strain>
    </source>
</reference>
<dbReference type="Pfam" id="PF00854">
    <property type="entry name" value="PTR2"/>
    <property type="match status" value="1"/>
</dbReference>
<evidence type="ECO:0000256" key="7">
    <source>
        <dbReference type="SAM" id="Phobius"/>
    </source>
</evidence>
<feature type="transmembrane region" description="Helical" evidence="7">
    <location>
        <begin position="231"/>
        <end position="250"/>
    </location>
</feature>
<dbReference type="InterPro" id="IPR000109">
    <property type="entry name" value="POT_fam"/>
</dbReference>
<evidence type="ECO:0000256" key="2">
    <source>
        <dbReference type="ARBA" id="ARBA00005982"/>
    </source>
</evidence>
<dbReference type="GO" id="GO:0022857">
    <property type="term" value="F:transmembrane transporter activity"/>
    <property type="evidence" value="ECO:0007669"/>
    <property type="project" value="InterPro"/>
</dbReference>
<sequence>MDSVSFHDRAEHTSGMQKVELGPADLYAGHRRIPDKFPRIALLILVVELGERFTYFGLSGPMQNYINNPYDPGSDLPGALGRGQAVASALGNFFKFWAYASTIIGAIIADQYVGKFKAITISLGIYVGGLTILVATATPAGIQSNAGFGGLVAAMVIIGLGTGGIKANVTPMCAEQYQNAEPVLKTLESGEVVVVDLELTIQRLFMWFYWVVNVGALSPLVTVNVEAKASFWLAYLIPLIAICLSAVVFLSGQKKYVKVPPQGSAIIDACKVLNIVRQERHFLDAMPSSLEAAGRLDKYPFASSARYTDQYVADVRRGFRSCRMFIFLPFYFICWVQIWNNLISQAGQMALHGTPNDLLQNLDPIALLELSAYNAILSGTLSIAPQIQNQLQPSPSDLYRISACFILYGLRERVAALHLHIAY</sequence>
<gene>
    <name evidence="8" type="ORF">PENANT_c046G06180</name>
</gene>
<dbReference type="InterPro" id="IPR018456">
    <property type="entry name" value="PTR2_symporter_CS"/>
</dbReference>
<keyword evidence="9" id="KW-1185">Reference proteome</keyword>
<evidence type="ECO:0000256" key="5">
    <source>
        <dbReference type="ARBA" id="ARBA00023136"/>
    </source>
</evidence>
<dbReference type="PROSITE" id="PS01023">
    <property type="entry name" value="PTR2_2"/>
    <property type="match status" value="1"/>
</dbReference>
<dbReference type="AlphaFoldDB" id="A0A1V6PRU9"/>
<dbReference type="PANTHER" id="PTHR11654">
    <property type="entry name" value="OLIGOPEPTIDE TRANSPORTER-RELATED"/>
    <property type="match status" value="1"/>
</dbReference>
<dbReference type="SUPFAM" id="SSF103473">
    <property type="entry name" value="MFS general substrate transporter"/>
    <property type="match status" value="1"/>
</dbReference>
<dbReference type="EMBL" id="MDYN01000046">
    <property type="protein sequence ID" value="OQD79663.1"/>
    <property type="molecule type" value="Genomic_DNA"/>
</dbReference>
<dbReference type="InterPro" id="IPR036259">
    <property type="entry name" value="MFS_trans_sf"/>
</dbReference>
<comment type="caution">
    <text evidence="8">The sequence shown here is derived from an EMBL/GenBank/DDBJ whole genome shotgun (WGS) entry which is preliminary data.</text>
</comment>
<feature type="transmembrane region" description="Helical" evidence="7">
    <location>
        <begin position="96"/>
        <end position="114"/>
    </location>
</feature>
<evidence type="ECO:0000313" key="9">
    <source>
        <dbReference type="Proteomes" id="UP000191672"/>
    </source>
</evidence>
<dbReference type="Gene3D" id="1.20.1250.20">
    <property type="entry name" value="MFS general substrate transporter like domains"/>
    <property type="match status" value="1"/>
</dbReference>
<protein>
    <recommendedName>
        <fullName evidence="10">Major facilitator superfamily (MFS) profile domain-containing protein</fullName>
    </recommendedName>
</protein>
<evidence type="ECO:0000256" key="4">
    <source>
        <dbReference type="ARBA" id="ARBA00022989"/>
    </source>
</evidence>
<proteinExistence type="inferred from homology"/>
<evidence type="ECO:0000256" key="3">
    <source>
        <dbReference type="ARBA" id="ARBA00022692"/>
    </source>
</evidence>
<name>A0A1V6PRU9_9EURO</name>
<evidence type="ECO:0000256" key="1">
    <source>
        <dbReference type="ARBA" id="ARBA00004141"/>
    </source>
</evidence>
<evidence type="ECO:0000313" key="8">
    <source>
        <dbReference type="EMBL" id="OQD79663.1"/>
    </source>
</evidence>
<keyword evidence="6" id="KW-0813">Transport</keyword>
<feature type="transmembrane region" description="Helical" evidence="7">
    <location>
        <begin position="121"/>
        <end position="142"/>
    </location>
</feature>
<dbReference type="GO" id="GO:0006857">
    <property type="term" value="P:oligopeptide transport"/>
    <property type="evidence" value="ECO:0007669"/>
    <property type="project" value="InterPro"/>
</dbReference>
<accession>A0A1V6PRU9</accession>
<feature type="transmembrane region" description="Helical" evidence="7">
    <location>
        <begin position="207"/>
        <end position="225"/>
    </location>
</feature>
<feature type="transmembrane region" description="Helical" evidence="7">
    <location>
        <begin position="148"/>
        <end position="169"/>
    </location>
</feature>